<proteinExistence type="predicted"/>
<dbReference type="Gramene" id="rna25122">
    <property type="protein sequence ID" value="RHN62532.1"/>
    <property type="gene ID" value="gene25122"/>
</dbReference>
<dbReference type="AlphaFoldDB" id="A0A396IAA6"/>
<name>A0A396IAA6_MEDTR</name>
<gene>
    <name evidence="1" type="ORF">MtrunA17_Chr4g0048481</name>
</gene>
<dbReference type="EMBL" id="PSQE01000004">
    <property type="protein sequence ID" value="RHN62532.1"/>
    <property type="molecule type" value="Genomic_DNA"/>
</dbReference>
<comment type="caution">
    <text evidence="1">The sequence shown here is derived from an EMBL/GenBank/DDBJ whole genome shotgun (WGS) entry which is preliminary data.</text>
</comment>
<reference evidence="1" key="1">
    <citation type="journal article" date="2018" name="Nat. Plants">
        <title>Whole-genome landscape of Medicago truncatula symbiotic genes.</title>
        <authorList>
            <person name="Pecrix Y."/>
            <person name="Gamas P."/>
            <person name="Carrere S."/>
        </authorList>
    </citation>
    <scope>NUCLEOTIDE SEQUENCE</scope>
    <source>
        <tissue evidence="1">Leaves</tissue>
    </source>
</reference>
<protein>
    <submittedName>
        <fullName evidence="1">Uncharacterized protein</fullName>
    </submittedName>
</protein>
<evidence type="ECO:0000313" key="1">
    <source>
        <dbReference type="EMBL" id="RHN62532.1"/>
    </source>
</evidence>
<sequence length="102" mass="11975">MEALGVIWEVAKSLFGCANAQAVYVYKLQENLELLNKKWDDLQNKQKDVVTKIDKDESTGVMKRTYEGIGWLQEFQKLQEKMMKANQYRQEFQNNHIKAGYP</sequence>
<organism evidence="1">
    <name type="scientific">Medicago truncatula</name>
    <name type="common">Barrel medic</name>
    <name type="synonym">Medicago tribuloides</name>
    <dbReference type="NCBI Taxonomy" id="3880"/>
    <lineage>
        <taxon>Eukaryota</taxon>
        <taxon>Viridiplantae</taxon>
        <taxon>Streptophyta</taxon>
        <taxon>Embryophyta</taxon>
        <taxon>Tracheophyta</taxon>
        <taxon>Spermatophyta</taxon>
        <taxon>Magnoliopsida</taxon>
        <taxon>eudicotyledons</taxon>
        <taxon>Gunneridae</taxon>
        <taxon>Pentapetalae</taxon>
        <taxon>rosids</taxon>
        <taxon>fabids</taxon>
        <taxon>Fabales</taxon>
        <taxon>Fabaceae</taxon>
        <taxon>Papilionoideae</taxon>
        <taxon>50 kb inversion clade</taxon>
        <taxon>NPAAA clade</taxon>
        <taxon>Hologalegina</taxon>
        <taxon>IRL clade</taxon>
        <taxon>Trifolieae</taxon>
        <taxon>Medicago</taxon>
    </lineage>
</organism>
<accession>A0A396IAA6</accession>
<dbReference type="Proteomes" id="UP000265566">
    <property type="component" value="Chromosome 4"/>
</dbReference>